<dbReference type="Proteomes" id="UP000830671">
    <property type="component" value="Chromosome 1"/>
</dbReference>
<dbReference type="RefSeq" id="XP_049136822.1">
    <property type="nucleotide sequence ID" value="XM_049280865.1"/>
</dbReference>
<keyword evidence="2" id="KW-1185">Reference proteome</keyword>
<dbReference type="EMBL" id="CP019471">
    <property type="protein sequence ID" value="UQC75175.1"/>
    <property type="molecule type" value="Genomic_DNA"/>
</dbReference>
<proteinExistence type="predicted"/>
<dbReference type="GeneID" id="73335875"/>
<dbReference type="AlphaFoldDB" id="A0A9Q8SDU8"/>
<organism evidence="1 2">
    <name type="scientific">Colletotrichum lupini</name>
    <dbReference type="NCBI Taxonomy" id="145971"/>
    <lineage>
        <taxon>Eukaryota</taxon>
        <taxon>Fungi</taxon>
        <taxon>Dikarya</taxon>
        <taxon>Ascomycota</taxon>
        <taxon>Pezizomycotina</taxon>
        <taxon>Sordariomycetes</taxon>
        <taxon>Hypocreomycetidae</taxon>
        <taxon>Glomerellales</taxon>
        <taxon>Glomerellaceae</taxon>
        <taxon>Colletotrichum</taxon>
        <taxon>Colletotrichum acutatum species complex</taxon>
    </lineage>
</organism>
<name>A0A9Q8SDU8_9PEZI</name>
<reference evidence="1" key="1">
    <citation type="journal article" date="2021" name="Mol. Plant Microbe Interact.">
        <title>Complete Genome Sequence of the Plant-Pathogenic Fungus Colletotrichum lupini.</title>
        <authorList>
            <person name="Baroncelli R."/>
            <person name="Pensec F."/>
            <person name="Da Lio D."/>
            <person name="Boufleur T."/>
            <person name="Vicente I."/>
            <person name="Sarrocco S."/>
            <person name="Picot A."/>
            <person name="Baraldi E."/>
            <person name="Sukno S."/>
            <person name="Thon M."/>
            <person name="Le Floch G."/>
        </authorList>
    </citation>
    <scope>NUCLEOTIDE SEQUENCE</scope>
    <source>
        <strain evidence="1">IMI 504893</strain>
    </source>
</reference>
<sequence>MPRSGAYRLTAVGEAGAGNPLSALEWGRYYYGASATTGLLPTSTLINMTFSRPYSTKEDNGLCISSLRVPVYPCPFRQSVAPKDLGMVIGGPDCCSVVLSKSCRGNGRERCSNLRLRVRFVPSLDGFERESPAAWRIPVLEPIEMAVVAEHITPGIPARRRSQPDDFFPGNLDSFVFGITPCFWRTPYFGQDLQTDFLPILVKLVFEQFYDFHHNLLASSSSIFPVQQDHLRASGNTWPGSHRNREATNVLGDPSADNFLRTRQFGRLSQIANHGCLEQDTVRQQTRRLATSCKPRAEASCLRHVASSGTWKRPPFLNTSFSSPPHRRLDLIHSRQGRFMRHINESRLIALDSAYIQSEPPLPIPLKSHSPNARLPKLAGLQIEELEVKSSTLDGLWFCASVSYLADLAGRTDFVIASYDQLGLDRPWQCSSFVADNLQCERSSKLLDITKPLGKHSVLTLIAPEGLSIPRCMSCNSSEPQRLNSDFTVFSGTPAHCLRTFNQPVGPIVCLGIESFGNLAPLPETCSLDSNGTPSLNVTAHTAALPSSAMQGSEVYYVSFKPRIWKAMVRALCTLAVFKPAKLDPEEPAHFTHQRSDSEPHEQLAT</sequence>
<gene>
    <name evidence="1" type="ORF">CLUP02_01828</name>
</gene>
<protein>
    <submittedName>
        <fullName evidence="1">Uncharacterized protein</fullName>
    </submittedName>
</protein>
<evidence type="ECO:0000313" key="2">
    <source>
        <dbReference type="Proteomes" id="UP000830671"/>
    </source>
</evidence>
<dbReference type="KEGG" id="clup:CLUP02_01828"/>
<evidence type="ECO:0000313" key="1">
    <source>
        <dbReference type="EMBL" id="UQC75175.1"/>
    </source>
</evidence>
<accession>A0A9Q8SDU8</accession>